<dbReference type="EMBL" id="LCPZ01000001">
    <property type="protein sequence ID" value="KKW09506.1"/>
    <property type="molecule type" value="Genomic_DNA"/>
</dbReference>
<protein>
    <recommendedName>
        <fullName evidence="1">DUF1653 domain-containing protein</fullName>
    </recommendedName>
</protein>
<comment type="caution">
    <text evidence="2">The sequence shown here is derived from an EMBL/GenBank/DDBJ whole genome shotgun (WGS) entry which is preliminary data.</text>
</comment>
<dbReference type="AlphaFoldDB" id="A0A0G1VSQ5"/>
<name>A0A0G1VSQ5_9BACT</name>
<dbReference type="PATRIC" id="fig|1618669.3.peg.77"/>
<proteinExistence type="predicted"/>
<gene>
    <name evidence="2" type="ORF">UY44_C0001G0071</name>
</gene>
<sequence length="102" mass="12087">MKLFRVFTIIHGIRFLSNSSTVGYYYIVMKIKTGVYEHFKGKRYRVLGVAKHSETLEDFVVYRALYDNEVSKLWVRPVEIFKDTVELNGKKVLRYKYIGGRI</sequence>
<evidence type="ECO:0000259" key="1">
    <source>
        <dbReference type="Pfam" id="PF07866"/>
    </source>
</evidence>
<organism evidence="2 3">
    <name type="scientific">Candidatus Kaiserbacteria bacterium GW2011_GWA2_49_19</name>
    <dbReference type="NCBI Taxonomy" id="1618669"/>
    <lineage>
        <taxon>Bacteria</taxon>
        <taxon>Candidatus Kaiseribacteriota</taxon>
    </lineage>
</organism>
<dbReference type="Proteomes" id="UP000033965">
    <property type="component" value="Unassembled WGS sequence"/>
</dbReference>
<evidence type="ECO:0000313" key="3">
    <source>
        <dbReference type="Proteomes" id="UP000033965"/>
    </source>
</evidence>
<dbReference type="Pfam" id="PF07866">
    <property type="entry name" value="DUF1653"/>
    <property type="match status" value="1"/>
</dbReference>
<dbReference type="Gene3D" id="2.30.30.320">
    <property type="entry name" value="DUF1653-like domain"/>
    <property type="match status" value="1"/>
</dbReference>
<accession>A0A0G1VSQ5</accession>
<dbReference type="InterPro" id="IPR023387">
    <property type="entry name" value="DUF1653-like_dom"/>
</dbReference>
<evidence type="ECO:0000313" key="2">
    <source>
        <dbReference type="EMBL" id="KKW09506.1"/>
    </source>
</evidence>
<feature type="domain" description="DUF1653" evidence="1">
    <location>
        <begin position="34"/>
        <end position="96"/>
    </location>
</feature>
<dbReference type="InterPro" id="IPR037135">
    <property type="entry name" value="DUF1653-like_dom_sf"/>
</dbReference>
<reference evidence="2 3" key="1">
    <citation type="journal article" date="2015" name="Nature">
        <title>rRNA introns, odd ribosomes, and small enigmatic genomes across a large radiation of phyla.</title>
        <authorList>
            <person name="Brown C.T."/>
            <person name="Hug L.A."/>
            <person name="Thomas B.C."/>
            <person name="Sharon I."/>
            <person name="Castelle C.J."/>
            <person name="Singh A."/>
            <person name="Wilkins M.J."/>
            <person name="Williams K.H."/>
            <person name="Banfield J.F."/>
        </authorList>
    </citation>
    <scope>NUCLEOTIDE SEQUENCE [LARGE SCALE GENOMIC DNA]</scope>
</reference>